<evidence type="ECO:0000313" key="6">
    <source>
        <dbReference type="EMBL" id="THH08205.1"/>
    </source>
</evidence>
<dbReference type="InterPro" id="IPR023591">
    <property type="entry name" value="Ribosomal_uS2_flav_dom_sf"/>
</dbReference>
<dbReference type="SUPFAM" id="SSF52313">
    <property type="entry name" value="Ribosomal protein S2"/>
    <property type="match status" value="1"/>
</dbReference>
<evidence type="ECO:0000313" key="7">
    <source>
        <dbReference type="Proteomes" id="UP000308199"/>
    </source>
</evidence>
<dbReference type="InterPro" id="IPR018130">
    <property type="entry name" value="Ribosomal_uS2_CS"/>
</dbReference>
<reference evidence="6 7" key="1">
    <citation type="submission" date="2019-02" db="EMBL/GenBank/DDBJ databases">
        <title>Genome sequencing of the rare red list fungi Phellinidium pouzarii.</title>
        <authorList>
            <person name="Buettner E."/>
            <person name="Kellner H."/>
        </authorList>
    </citation>
    <scope>NUCLEOTIDE SEQUENCE [LARGE SCALE GENOMIC DNA]</scope>
    <source>
        <strain evidence="6 7">DSM 108285</strain>
    </source>
</reference>
<evidence type="ECO:0000256" key="1">
    <source>
        <dbReference type="ARBA" id="ARBA00006242"/>
    </source>
</evidence>
<dbReference type="Gene3D" id="3.40.50.10490">
    <property type="entry name" value="Glucose-6-phosphate isomerase like protein, domain 1"/>
    <property type="match status" value="1"/>
</dbReference>
<keyword evidence="7" id="KW-1185">Reference proteome</keyword>
<evidence type="ECO:0000256" key="4">
    <source>
        <dbReference type="RuleBase" id="RU003631"/>
    </source>
</evidence>
<dbReference type="PANTHER" id="PTHR12534:SF0">
    <property type="entry name" value="SMALL RIBOSOMAL SUBUNIT PROTEIN US2M"/>
    <property type="match status" value="1"/>
</dbReference>
<dbReference type="PRINTS" id="PR00395">
    <property type="entry name" value="RIBOSOMALS2"/>
</dbReference>
<organism evidence="6 7">
    <name type="scientific">Phellinidium pouzarii</name>
    <dbReference type="NCBI Taxonomy" id="167371"/>
    <lineage>
        <taxon>Eukaryota</taxon>
        <taxon>Fungi</taxon>
        <taxon>Dikarya</taxon>
        <taxon>Basidiomycota</taxon>
        <taxon>Agaricomycotina</taxon>
        <taxon>Agaricomycetes</taxon>
        <taxon>Hymenochaetales</taxon>
        <taxon>Hymenochaetaceae</taxon>
        <taxon>Phellinidium</taxon>
    </lineage>
</organism>
<proteinExistence type="inferred from homology"/>
<accession>A0A4S4L9S0</accession>
<dbReference type="EMBL" id="SGPK01000109">
    <property type="protein sequence ID" value="THH08205.1"/>
    <property type="molecule type" value="Genomic_DNA"/>
</dbReference>
<gene>
    <name evidence="6" type="ORF">EW145_g2871</name>
</gene>
<dbReference type="InterPro" id="IPR005706">
    <property type="entry name" value="Ribosomal_uS2_bac/mit/plastid"/>
</dbReference>
<comment type="similarity">
    <text evidence="1 4">Belongs to the universal ribosomal protein uS2 family.</text>
</comment>
<dbReference type="GO" id="GO:0006412">
    <property type="term" value="P:translation"/>
    <property type="evidence" value="ECO:0007669"/>
    <property type="project" value="InterPro"/>
</dbReference>
<evidence type="ECO:0008006" key="8">
    <source>
        <dbReference type="Google" id="ProtNLM"/>
    </source>
</evidence>
<dbReference type="Pfam" id="PF00318">
    <property type="entry name" value="Ribosomal_S2"/>
    <property type="match status" value="1"/>
</dbReference>
<comment type="caution">
    <text evidence="6">The sequence shown here is derived from an EMBL/GenBank/DDBJ whole genome shotgun (WGS) entry which is preliminary data.</text>
</comment>
<dbReference type="Proteomes" id="UP000308199">
    <property type="component" value="Unassembled WGS sequence"/>
</dbReference>
<dbReference type="CDD" id="cd01425">
    <property type="entry name" value="RPS2"/>
    <property type="match status" value="1"/>
</dbReference>
<dbReference type="PANTHER" id="PTHR12534">
    <property type="entry name" value="30S RIBOSOMAL PROTEIN S2 PROKARYOTIC AND ORGANELLAR"/>
    <property type="match status" value="1"/>
</dbReference>
<dbReference type="HAMAP" id="MF_00291_B">
    <property type="entry name" value="Ribosomal_uS2_B"/>
    <property type="match status" value="1"/>
</dbReference>
<dbReference type="PROSITE" id="PS00962">
    <property type="entry name" value="RIBOSOMAL_S2_1"/>
    <property type="match status" value="1"/>
</dbReference>
<dbReference type="InterPro" id="IPR001865">
    <property type="entry name" value="Ribosomal_uS2"/>
</dbReference>
<dbReference type="NCBIfam" id="TIGR01011">
    <property type="entry name" value="rpsB_bact"/>
    <property type="match status" value="1"/>
</dbReference>
<keyword evidence="3 4" id="KW-0687">Ribonucleoprotein</keyword>
<evidence type="ECO:0000256" key="5">
    <source>
        <dbReference type="SAM" id="MobiDB-lite"/>
    </source>
</evidence>
<evidence type="ECO:0000256" key="2">
    <source>
        <dbReference type="ARBA" id="ARBA00022980"/>
    </source>
</evidence>
<dbReference type="PROSITE" id="PS00963">
    <property type="entry name" value="RIBOSOMAL_S2_2"/>
    <property type="match status" value="1"/>
</dbReference>
<dbReference type="OrthoDB" id="2320368at2759"/>
<feature type="region of interest" description="Disordered" evidence="5">
    <location>
        <begin position="254"/>
        <end position="288"/>
    </location>
</feature>
<dbReference type="GO" id="GO:0005763">
    <property type="term" value="C:mitochondrial small ribosomal subunit"/>
    <property type="evidence" value="ECO:0007669"/>
    <property type="project" value="TreeGrafter"/>
</dbReference>
<dbReference type="GO" id="GO:0003735">
    <property type="term" value="F:structural constituent of ribosome"/>
    <property type="evidence" value="ECO:0007669"/>
    <property type="project" value="InterPro"/>
</dbReference>
<sequence length="305" mass="34706">MQAKARQLCNAYGCWRSWRTAEASSSRTPRRFLATVAKTDGLLKAQEDWSAFQLDRAEERIWLDHYSQYGSKQTRDNTWQPHHSLHRPPSPGELTLSALLAAGAHLGHSTSLLNPNFMPYTYGSRAGITIIDLDRTVPMLRRAANLTRAIAANNGTVVFIGSRPDLRSAVKKASERMGEQSYYVGEKWLPGTLTNRLHHFGTRTVESTKIIPDLLVILNPLANMPAIREAAIEHIPTIGREGVELRAEQQLRIGEERQKERKEREKRKEKEEREEERWEYGGESKRKVEQLRAEMAAEVAEQAGR</sequence>
<protein>
    <recommendedName>
        <fullName evidence="8">Ribosomal protein S2</fullName>
    </recommendedName>
</protein>
<name>A0A4S4L9S0_9AGAM</name>
<keyword evidence="2 4" id="KW-0689">Ribosomal protein</keyword>
<dbReference type="AlphaFoldDB" id="A0A4S4L9S0"/>
<evidence type="ECO:0000256" key="3">
    <source>
        <dbReference type="ARBA" id="ARBA00023274"/>
    </source>
</evidence>